<dbReference type="Pfam" id="PF00916">
    <property type="entry name" value="Sulfate_transp"/>
    <property type="match status" value="1"/>
</dbReference>
<evidence type="ECO:0000259" key="6">
    <source>
        <dbReference type="Pfam" id="PF00916"/>
    </source>
</evidence>
<evidence type="ECO:0000256" key="5">
    <source>
        <dbReference type="SAM" id="Phobius"/>
    </source>
</evidence>
<dbReference type="GO" id="GO:0055085">
    <property type="term" value="P:transmembrane transport"/>
    <property type="evidence" value="ECO:0007669"/>
    <property type="project" value="InterPro"/>
</dbReference>
<gene>
    <name evidence="7" type="ORF">RFI_06425</name>
</gene>
<dbReference type="OrthoDB" id="288203at2759"/>
<protein>
    <submittedName>
        <fullName evidence="7">Sulfate permease family</fullName>
    </submittedName>
</protein>
<evidence type="ECO:0000256" key="4">
    <source>
        <dbReference type="ARBA" id="ARBA00023136"/>
    </source>
</evidence>
<name>X6NZI0_RETFI</name>
<dbReference type="GO" id="GO:0016020">
    <property type="term" value="C:membrane"/>
    <property type="evidence" value="ECO:0007669"/>
    <property type="project" value="UniProtKB-SubCell"/>
</dbReference>
<comment type="caution">
    <text evidence="7">The sequence shown here is derived from an EMBL/GenBank/DDBJ whole genome shotgun (WGS) entry which is preliminary data.</text>
</comment>
<comment type="subcellular location">
    <subcellularLocation>
        <location evidence="1">Membrane</location>
        <topology evidence="1">Multi-pass membrane protein</topology>
    </subcellularLocation>
</comment>
<dbReference type="PANTHER" id="PTHR11814">
    <property type="entry name" value="SULFATE TRANSPORTER"/>
    <property type="match status" value="1"/>
</dbReference>
<proteinExistence type="predicted"/>
<keyword evidence="4 5" id="KW-0472">Membrane</keyword>
<keyword evidence="2 5" id="KW-0812">Transmembrane</keyword>
<dbReference type="InterPro" id="IPR011547">
    <property type="entry name" value="SLC26A/SulP_dom"/>
</dbReference>
<evidence type="ECO:0000313" key="7">
    <source>
        <dbReference type="EMBL" id="ETO30697.1"/>
    </source>
</evidence>
<evidence type="ECO:0000256" key="3">
    <source>
        <dbReference type="ARBA" id="ARBA00022989"/>
    </source>
</evidence>
<accession>X6NZI0</accession>
<organism evidence="7 8">
    <name type="scientific">Reticulomyxa filosa</name>
    <dbReference type="NCBI Taxonomy" id="46433"/>
    <lineage>
        <taxon>Eukaryota</taxon>
        <taxon>Sar</taxon>
        <taxon>Rhizaria</taxon>
        <taxon>Retaria</taxon>
        <taxon>Foraminifera</taxon>
        <taxon>Monothalamids</taxon>
        <taxon>Reticulomyxidae</taxon>
        <taxon>Reticulomyxa</taxon>
    </lineage>
</organism>
<feature type="transmembrane region" description="Helical" evidence="5">
    <location>
        <begin position="121"/>
        <end position="139"/>
    </location>
</feature>
<sequence>MHWDVFVPIVWHVSPCDIRMQFDVNNLDSRSDDQLPGGVVDGRVRDGVKTLAFMTGVFYFGMAVFGIGFIASFLAYPVLLGFTGGAALQIAASQLKYAFALNPHTTTWIDNVKLLQHWDSFNWKAFACCVATFTTLMTFKGIPKYFPNWKYSKIMKSTPMTLILVVFFTLINFGGRFLDHATKGNWNKGTLHAPEIIGEIVIRFPTKIDLDFSLVDRHPNIFLLQALSAAVVIFTTHIAG</sequence>
<dbReference type="InterPro" id="IPR001902">
    <property type="entry name" value="SLC26A/SulP_fam"/>
</dbReference>
<evidence type="ECO:0000313" key="8">
    <source>
        <dbReference type="Proteomes" id="UP000023152"/>
    </source>
</evidence>
<feature type="domain" description="SLC26A/SulP transporter" evidence="6">
    <location>
        <begin position="49"/>
        <end position="238"/>
    </location>
</feature>
<feature type="transmembrane region" description="Helical" evidence="5">
    <location>
        <begin position="160"/>
        <end position="178"/>
    </location>
</feature>
<dbReference type="Proteomes" id="UP000023152">
    <property type="component" value="Unassembled WGS sequence"/>
</dbReference>
<keyword evidence="3 5" id="KW-1133">Transmembrane helix</keyword>
<feature type="transmembrane region" description="Helical" evidence="5">
    <location>
        <begin position="51"/>
        <end position="76"/>
    </location>
</feature>
<reference evidence="7 8" key="1">
    <citation type="journal article" date="2013" name="Curr. Biol.">
        <title>The Genome of the Foraminiferan Reticulomyxa filosa.</title>
        <authorList>
            <person name="Glockner G."/>
            <person name="Hulsmann N."/>
            <person name="Schleicher M."/>
            <person name="Noegel A.A."/>
            <person name="Eichinger L."/>
            <person name="Gallinger C."/>
            <person name="Pawlowski J."/>
            <person name="Sierra R."/>
            <person name="Euteneuer U."/>
            <person name="Pillet L."/>
            <person name="Moustafa A."/>
            <person name="Platzer M."/>
            <person name="Groth M."/>
            <person name="Szafranski K."/>
            <person name="Schliwa M."/>
        </authorList>
    </citation>
    <scope>NUCLEOTIDE SEQUENCE [LARGE SCALE GENOMIC DNA]</scope>
</reference>
<keyword evidence="8" id="KW-1185">Reference proteome</keyword>
<dbReference type="AlphaFoldDB" id="X6NZI0"/>
<evidence type="ECO:0000256" key="1">
    <source>
        <dbReference type="ARBA" id="ARBA00004141"/>
    </source>
</evidence>
<dbReference type="EMBL" id="ASPP01005357">
    <property type="protein sequence ID" value="ETO30697.1"/>
    <property type="molecule type" value="Genomic_DNA"/>
</dbReference>
<evidence type="ECO:0000256" key="2">
    <source>
        <dbReference type="ARBA" id="ARBA00022692"/>
    </source>
</evidence>